<dbReference type="PIRSF" id="PIRSF022950">
    <property type="entry name" value="PPase_methylesterase_euk"/>
    <property type="match status" value="1"/>
</dbReference>
<dbReference type="Gene3D" id="3.40.50.1820">
    <property type="entry name" value="alpha/beta hydrolase"/>
    <property type="match status" value="1"/>
</dbReference>
<dbReference type="InterPro" id="IPR000073">
    <property type="entry name" value="AB_hydrolase_1"/>
</dbReference>
<dbReference type="OrthoDB" id="194865at2759"/>
<dbReference type="PANTHER" id="PTHR14189">
    <property type="entry name" value="PROTEIN PHOSPHATASE METHYLESTERASE-1 RELATED"/>
    <property type="match status" value="1"/>
</dbReference>
<sequence>MSNFKTDDDIDFKKFVQKCLIDKENVDINNCIILKDNLSETALDLEYERLKKELYSKGSILEHSKSKQPNYKVFKESSFNKSFKFDNNDITFQIHAYVPENLQDIIDDNETYKNIPIYIGVHGAGSSSFTFNTLCSHLQNIYPNIIFLTYDLRGHGLTDSTNLKNITFNLDDFVGDTNEIITYFLKEIFKENDLPKKSSIVLLGHSLGGSICANILSHKTTPTDEDYFWRKNILGLILLDIVEEIAIDSLDKMDIVIQRTPTTFPNIKQCLNWHLGNKLSGNYDSAKFSIPYFFKPFWNTWFVGLSDNFVNAKGACKLLILSGADERTKNLDKQLIIGQMQGKYQLTIFNNGGHFIHEDCDFNVALTIAEFVKRNDNKLFAIKTNWKSLQ</sequence>
<keyword evidence="4 6" id="KW-0378">Hydrolase</keyword>
<keyword evidence="3 6" id="KW-0719">Serine esterase</keyword>
<dbReference type="PANTHER" id="PTHR14189:SF0">
    <property type="entry name" value="PROTEIN PHOSPHATASE METHYLESTERASE 1"/>
    <property type="match status" value="1"/>
</dbReference>
<dbReference type="GO" id="GO:0051723">
    <property type="term" value="F:protein methylesterase activity"/>
    <property type="evidence" value="ECO:0007669"/>
    <property type="project" value="UniProtKB-EC"/>
</dbReference>
<dbReference type="Proteomes" id="UP000092321">
    <property type="component" value="Unassembled WGS sequence"/>
</dbReference>
<keyword evidence="10" id="KW-1185">Reference proteome</keyword>
<evidence type="ECO:0000256" key="3">
    <source>
        <dbReference type="ARBA" id="ARBA00022487"/>
    </source>
</evidence>
<dbReference type="SUPFAM" id="SSF53474">
    <property type="entry name" value="alpha/beta-Hydrolases"/>
    <property type="match status" value="1"/>
</dbReference>
<organism evidence="9 10">
    <name type="scientific">Hanseniaspora valbyensis NRRL Y-1626</name>
    <dbReference type="NCBI Taxonomy" id="766949"/>
    <lineage>
        <taxon>Eukaryota</taxon>
        <taxon>Fungi</taxon>
        <taxon>Dikarya</taxon>
        <taxon>Ascomycota</taxon>
        <taxon>Saccharomycotina</taxon>
        <taxon>Saccharomycetes</taxon>
        <taxon>Saccharomycodales</taxon>
        <taxon>Saccharomycodaceae</taxon>
        <taxon>Hanseniaspora</taxon>
    </lineage>
</organism>
<evidence type="ECO:0000256" key="2">
    <source>
        <dbReference type="ARBA" id="ARBA00020672"/>
    </source>
</evidence>
<evidence type="ECO:0000256" key="5">
    <source>
        <dbReference type="ARBA" id="ARBA00049203"/>
    </source>
</evidence>
<dbReference type="AlphaFoldDB" id="A0A1B7TEC1"/>
<evidence type="ECO:0000313" key="9">
    <source>
        <dbReference type="EMBL" id="OBA27083.1"/>
    </source>
</evidence>
<evidence type="ECO:0000256" key="1">
    <source>
        <dbReference type="ARBA" id="ARBA00008645"/>
    </source>
</evidence>
<accession>A0A1B7TEC1</accession>
<name>A0A1B7TEC1_9ASCO</name>
<comment type="similarity">
    <text evidence="1 6">Belongs to the AB hydrolase superfamily.</text>
</comment>
<evidence type="ECO:0000256" key="7">
    <source>
        <dbReference type="PIRSR" id="PIRSR022950-1"/>
    </source>
</evidence>
<protein>
    <recommendedName>
        <fullName evidence="2 6">Protein phosphatase methylesterase 1</fullName>
        <shortName evidence="6">PME-1</shortName>
        <ecNumber evidence="6">3.1.1.-</ecNumber>
    </recommendedName>
</protein>
<feature type="active site" evidence="7">
    <location>
        <position position="240"/>
    </location>
</feature>
<evidence type="ECO:0000313" key="10">
    <source>
        <dbReference type="Proteomes" id="UP000092321"/>
    </source>
</evidence>
<reference evidence="10" key="1">
    <citation type="journal article" date="2016" name="Proc. Natl. Acad. Sci. U.S.A.">
        <title>Comparative genomics of biotechnologically important yeasts.</title>
        <authorList>
            <person name="Riley R."/>
            <person name="Haridas S."/>
            <person name="Wolfe K.H."/>
            <person name="Lopes M.R."/>
            <person name="Hittinger C.T."/>
            <person name="Goeker M."/>
            <person name="Salamov A.A."/>
            <person name="Wisecaver J.H."/>
            <person name="Long T.M."/>
            <person name="Calvey C.H."/>
            <person name="Aerts A.L."/>
            <person name="Barry K.W."/>
            <person name="Choi C."/>
            <person name="Clum A."/>
            <person name="Coughlan A.Y."/>
            <person name="Deshpande S."/>
            <person name="Douglass A.P."/>
            <person name="Hanson S.J."/>
            <person name="Klenk H.-P."/>
            <person name="LaButti K.M."/>
            <person name="Lapidus A."/>
            <person name="Lindquist E.A."/>
            <person name="Lipzen A.M."/>
            <person name="Meier-Kolthoff J.P."/>
            <person name="Ohm R.A."/>
            <person name="Otillar R.P."/>
            <person name="Pangilinan J.L."/>
            <person name="Peng Y."/>
            <person name="Rokas A."/>
            <person name="Rosa C.A."/>
            <person name="Scheuner C."/>
            <person name="Sibirny A.A."/>
            <person name="Slot J.C."/>
            <person name="Stielow J.B."/>
            <person name="Sun H."/>
            <person name="Kurtzman C.P."/>
            <person name="Blackwell M."/>
            <person name="Grigoriev I.V."/>
            <person name="Jeffries T.W."/>
        </authorList>
    </citation>
    <scope>NUCLEOTIDE SEQUENCE [LARGE SCALE GENOMIC DNA]</scope>
    <source>
        <strain evidence="10">NRRL Y-1626</strain>
    </source>
</reference>
<feature type="active site" evidence="7">
    <location>
        <position position="354"/>
    </location>
</feature>
<dbReference type="EMBL" id="LXPE01000011">
    <property type="protein sequence ID" value="OBA27083.1"/>
    <property type="molecule type" value="Genomic_DNA"/>
</dbReference>
<evidence type="ECO:0000256" key="6">
    <source>
        <dbReference type="PIRNR" id="PIRNR022950"/>
    </source>
</evidence>
<feature type="domain" description="AB hydrolase-1" evidence="8">
    <location>
        <begin position="121"/>
        <end position="359"/>
    </location>
</feature>
<comment type="caution">
    <text evidence="9">The sequence shown here is derived from an EMBL/GenBank/DDBJ whole genome shotgun (WGS) entry which is preliminary data.</text>
</comment>
<dbReference type="InterPro" id="IPR029058">
    <property type="entry name" value="AB_hydrolase_fold"/>
</dbReference>
<gene>
    <name evidence="9" type="ORF">HANVADRAFT_2188</name>
</gene>
<dbReference type="EC" id="3.1.1.-" evidence="6"/>
<evidence type="ECO:0000256" key="4">
    <source>
        <dbReference type="ARBA" id="ARBA00022801"/>
    </source>
</evidence>
<comment type="function">
    <text evidence="6">Demethylates proteins that have been reversibly carboxymethylated.</text>
</comment>
<comment type="catalytic activity">
    <reaction evidence="5">
        <text>[phosphatase 2A protein]-C-terminal L-leucine methyl ester + H2O = [phosphatase 2A protein]-C-terminal L-leucine + methanol + H(+)</text>
        <dbReference type="Rhea" id="RHEA:48548"/>
        <dbReference type="Rhea" id="RHEA-COMP:12134"/>
        <dbReference type="Rhea" id="RHEA-COMP:12135"/>
        <dbReference type="ChEBI" id="CHEBI:15377"/>
        <dbReference type="ChEBI" id="CHEBI:15378"/>
        <dbReference type="ChEBI" id="CHEBI:17790"/>
        <dbReference type="ChEBI" id="CHEBI:90516"/>
        <dbReference type="ChEBI" id="CHEBI:90517"/>
        <dbReference type="EC" id="3.1.1.89"/>
    </reaction>
</comment>
<dbReference type="InterPro" id="IPR016812">
    <property type="entry name" value="PPase_methylesterase_euk"/>
</dbReference>
<feature type="active site" evidence="7">
    <location>
        <position position="206"/>
    </location>
</feature>
<evidence type="ECO:0000259" key="8">
    <source>
        <dbReference type="Pfam" id="PF12697"/>
    </source>
</evidence>
<proteinExistence type="inferred from homology"/>
<dbReference type="Pfam" id="PF12697">
    <property type="entry name" value="Abhydrolase_6"/>
    <property type="match status" value="1"/>
</dbReference>